<sequence length="364" mass="38993">MKKVITGLDGMGFVGVSGFGRRAVGGVRVCRGQRICRVRSENVEAVSDSSGGSLGNVNDGGGGGGGGGDGSGDGDGGPASPEVLKGILMEAGRRVQSLPPDLVLAVEGGLMTAAQLQAYLRFDTGTFGFLIRAVKPFRDRFLCDEQFFFKLLAQELIGNGTSLAGEFIERGKDIVDEIEYVVSDLVIGTVVEAAFVWLLAARVPFPSLQSLSVPPWKKLLDSLPASFFEANTAQRSYSLMQRVASVVWVSAQYMAMGFGCGIVGTVLVFGMLEGRKVFQPDYEPLRRMPEVIPNSLGWGLFMASSSNLRFQLVEGIELGLARLLKDQDAALKALIIAIRFANNLYGGVQFVQFFRALGLQDVAD</sequence>
<dbReference type="PANTHER" id="PTHR31038">
    <property type="entry name" value="EXPRESSED PROTEIN-RELATED"/>
    <property type="match status" value="1"/>
</dbReference>
<evidence type="ECO:0000313" key="13">
    <source>
        <dbReference type="Proteomes" id="UP001157974"/>
    </source>
</evidence>
<evidence type="ECO:0000256" key="5">
    <source>
        <dbReference type="ARBA" id="ARBA00022640"/>
    </source>
</evidence>
<proteinExistence type="inferred from homology"/>
<feature type="compositionally biased region" description="Gly residues" evidence="10">
    <location>
        <begin position="52"/>
        <end position="77"/>
    </location>
</feature>
<feature type="region of interest" description="Disordered" evidence="10">
    <location>
        <begin position="46"/>
        <end position="79"/>
    </location>
</feature>
<comment type="subcellular location">
    <subcellularLocation>
        <location evidence="1">Membrane</location>
        <topology evidence="1">Multi-pass membrane protein</topology>
    </subcellularLocation>
    <subcellularLocation>
        <location evidence="2">Plastid</location>
        <location evidence="2">Chloroplast</location>
    </subcellularLocation>
</comment>
<keyword evidence="7" id="KW-0809">Transit peptide</keyword>
<evidence type="ECO:0000256" key="10">
    <source>
        <dbReference type="SAM" id="MobiDB-lite"/>
    </source>
</evidence>
<comment type="similarity">
    <text evidence="3">Belongs to the RETICULATA family.</text>
</comment>
<dbReference type="Pfam" id="PF11891">
    <property type="entry name" value="RETICULATA-like"/>
    <property type="match status" value="1"/>
</dbReference>
<dbReference type="InterPro" id="IPR021825">
    <property type="entry name" value="RETICULATA-related"/>
</dbReference>
<evidence type="ECO:0000313" key="12">
    <source>
        <dbReference type="EMBL" id="KAJ8903007.1"/>
    </source>
</evidence>
<reference evidence="12 13" key="1">
    <citation type="journal article" date="2023" name="Nat. Commun.">
        <title>Origin of minicircular mitochondrial genomes in red algae.</title>
        <authorList>
            <person name="Lee Y."/>
            <person name="Cho C.H."/>
            <person name="Lee Y.M."/>
            <person name="Park S.I."/>
            <person name="Yang J.H."/>
            <person name="West J.A."/>
            <person name="Bhattacharya D."/>
            <person name="Yoon H.S."/>
        </authorList>
    </citation>
    <scope>NUCLEOTIDE SEQUENCE [LARGE SCALE GENOMIC DNA]</scope>
    <source>
        <strain evidence="12 13">CCMP1338</strain>
        <tissue evidence="12">Whole cell</tissue>
    </source>
</reference>
<evidence type="ECO:0000256" key="11">
    <source>
        <dbReference type="SAM" id="Phobius"/>
    </source>
</evidence>
<keyword evidence="8 11" id="KW-1133">Transmembrane helix</keyword>
<accession>A0AAV8UPE5</accession>
<dbReference type="PANTHER" id="PTHR31038:SF10">
    <property type="entry name" value="OS04G0524400 PROTEIN"/>
    <property type="match status" value="1"/>
</dbReference>
<evidence type="ECO:0000256" key="3">
    <source>
        <dbReference type="ARBA" id="ARBA00010793"/>
    </source>
</evidence>
<keyword evidence="5" id="KW-0934">Plastid</keyword>
<evidence type="ECO:0000256" key="7">
    <source>
        <dbReference type="ARBA" id="ARBA00022946"/>
    </source>
</evidence>
<name>A0AAV8UPE5_9RHOD</name>
<feature type="transmembrane region" description="Helical" evidence="11">
    <location>
        <begin position="246"/>
        <end position="269"/>
    </location>
</feature>
<evidence type="ECO:0000256" key="2">
    <source>
        <dbReference type="ARBA" id="ARBA00004229"/>
    </source>
</evidence>
<comment type="caution">
    <text evidence="12">The sequence shown here is derived from an EMBL/GenBank/DDBJ whole genome shotgun (WGS) entry which is preliminary data.</text>
</comment>
<keyword evidence="4" id="KW-0150">Chloroplast</keyword>
<evidence type="ECO:0000256" key="1">
    <source>
        <dbReference type="ARBA" id="ARBA00004141"/>
    </source>
</evidence>
<evidence type="ECO:0000256" key="8">
    <source>
        <dbReference type="ARBA" id="ARBA00022989"/>
    </source>
</evidence>
<evidence type="ECO:0000256" key="4">
    <source>
        <dbReference type="ARBA" id="ARBA00022528"/>
    </source>
</evidence>
<evidence type="ECO:0000256" key="6">
    <source>
        <dbReference type="ARBA" id="ARBA00022692"/>
    </source>
</evidence>
<dbReference type="EMBL" id="JAMWBK010000008">
    <property type="protein sequence ID" value="KAJ8903007.1"/>
    <property type="molecule type" value="Genomic_DNA"/>
</dbReference>
<evidence type="ECO:0000256" key="9">
    <source>
        <dbReference type="ARBA" id="ARBA00023136"/>
    </source>
</evidence>
<dbReference type="AlphaFoldDB" id="A0AAV8UPE5"/>
<keyword evidence="6 11" id="KW-0812">Transmembrane</keyword>
<dbReference type="GO" id="GO:0009706">
    <property type="term" value="C:chloroplast inner membrane"/>
    <property type="evidence" value="ECO:0007669"/>
    <property type="project" value="TreeGrafter"/>
</dbReference>
<protein>
    <submittedName>
        <fullName evidence="12">Uncharacterized protein</fullName>
    </submittedName>
</protein>
<dbReference type="Proteomes" id="UP001157974">
    <property type="component" value="Unassembled WGS sequence"/>
</dbReference>
<gene>
    <name evidence="12" type="ORF">NDN08_006323</name>
</gene>
<keyword evidence="9 11" id="KW-0472">Membrane</keyword>
<keyword evidence="13" id="KW-1185">Reference proteome</keyword>
<organism evidence="12 13">
    <name type="scientific">Rhodosorus marinus</name>
    <dbReference type="NCBI Taxonomy" id="101924"/>
    <lineage>
        <taxon>Eukaryota</taxon>
        <taxon>Rhodophyta</taxon>
        <taxon>Stylonematophyceae</taxon>
        <taxon>Stylonematales</taxon>
        <taxon>Stylonemataceae</taxon>
        <taxon>Rhodosorus</taxon>
    </lineage>
</organism>